<evidence type="ECO:0000259" key="5">
    <source>
        <dbReference type="PROSITE" id="PS50011"/>
    </source>
</evidence>
<dbReference type="Gene3D" id="1.10.510.10">
    <property type="entry name" value="Transferase(Phosphotransferase) domain 1"/>
    <property type="match status" value="1"/>
</dbReference>
<dbReference type="InterPro" id="IPR017441">
    <property type="entry name" value="Protein_kinase_ATP_BS"/>
</dbReference>
<dbReference type="PROSITE" id="PS00107">
    <property type="entry name" value="PROTEIN_KINASE_ATP"/>
    <property type="match status" value="1"/>
</dbReference>
<evidence type="ECO:0000256" key="2">
    <source>
        <dbReference type="ARBA" id="ARBA00022734"/>
    </source>
</evidence>
<dbReference type="InterPro" id="IPR011009">
    <property type="entry name" value="Kinase-like_dom_sf"/>
</dbReference>
<dbReference type="OrthoDB" id="548271at2759"/>
<dbReference type="GO" id="GO:0005524">
    <property type="term" value="F:ATP binding"/>
    <property type="evidence" value="ECO:0007669"/>
    <property type="project" value="UniProtKB-UniRule"/>
</dbReference>
<accession>A0A835SQ04</accession>
<dbReference type="PROSITE" id="PS00109">
    <property type="entry name" value="PROTEIN_KINASE_TYR"/>
    <property type="match status" value="1"/>
</dbReference>
<dbReference type="PANTHER" id="PTHR33589:SF3">
    <property type="entry name" value="ZYMOGEN GRANULE MEMBRANE PROTEIN 16-LIKE"/>
    <property type="match status" value="1"/>
</dbReference>
<feature type="region of interest" description="Disordered" evidence="4">
    <location>
        <begin position="1560"/>
        <end position="1580"/>
    </location>
</feature>
<reference evidence="6" key="1">
    <citation type="journal article" date="2020" name="bioRxiv">
        <title>Comparative genomics of Chlamydomonas.</title>
        <authorList>
            <person name="Craig R.J."/>
            <person name="Hasan A.R."/>
            <person name="Ness R.W."/>
            <person name="Keightley P.D."/>
        </authorList>
    </citation>
    <scope>NUCLEOTIDE SEQUENCE</scope>
    <source>
        <strain evidence="6">SAG 7.73</strain>
    </source>
</reference>
<feature type="region of interest" description="Disordered" evidence="4">
    <location>
        <begin position="1174"/>
        <end position="1213"/>
    </location>
</feature>
<keyword evidence="2" id="KW-0430">Lectin</keyword>
<dbReference type="InterPro" id="IPR036404">
    <property type="entry name" value="Jacalin-like_lectin_dom_sf"/>
</dbReference>
<keyword evidence="7" id="KW-1185">Reference proteome</keyword>
<dbReference type="GO" id="GO:0030246">
    <property type="term" value="F:carbohydrate binding"/>
    <property type="evidence" value="ECO:0007669"/>
    <property type="project" value="UniProtKB-KW"/>
</dbReference>
<feature type="compositionally biased region" description="Low complexity" evidence="4">
    <location>
        <begin position="1174"/>
        <end position="1189"/>
    </location>
</feature>
<dbReference type="SUPFAM" id="SSF51101">
    <property type="entry name" value="Mannose-binding lectins"/>
    <property type="match status" value="1"/>
</dbReference>
<evidence type="ECO:0000313" key="6">
    <source>
        <dbReference type="EMBL" id="KAG2431197.1"/>
    </source>
</evidence>
<evidence type="ECO:0000313" key="7">
    <source>
        <dbReference type="Proteomes" id="UP000650467"/>
    </source>
</evidence>
<dbReference type="EMBL" id="JAEHOC010000025">
    <property type="protein sequence ID" value="KAG2431197.1"/>
    <property type="molecule type" value="Genomic_DNA"/>
</dbReference>
<feature type="compositionally biased region" description="Gly residues" evidence="4">
    <location>
        <begin position="949"/>
        <end position="961"/>
    </location>
</feature>
<dbReference type="InterPro" id="IPR052321">
    <property type="entry name" value="PolyBind_ProtTraffic"/>
</dbReference>
<feature type="region of interest" description="Disordered" evidence="4">
    <location>
        <begin position="1033"/>
        <end position="1053"/>
    </location>
</feature>
<feature type="domain" description="Protein kinase" evidence="5">
    <location>
        <begin position="1258"/>
        <end position="1604"/>
    </location>
</feature>
<name>A0A835SQ04_CHLIN</name>
<comment type="caution">
    <text evidence="6">The sequence shown here is derived from an EMBL/GenBank/DDBJ whole genome shotgun (WGS) entry which is preliminary data.</text>
</comment>
<dbReference type="Gene3D" id="3.30.200.20">
    <property type="entry name" value="Phosphorylase Kinase, domain 1"/>
    <property type="match status" value="1"/>
</dbReference>
<sequence length="1604" mass="163179">MGTAAGGPEEQQQWALWAWDEARVCRAAKLLPAGTGSSSGAGPPDLTWVTTDRPCSWRLAYVCVEEQVVLLAAGLSSSSAWYRRHFAPGAPAPLLPSPYAATGPVATSSDSSSPGSSSPAGLTLQRSGFVAGGPLGEMFWPGLQATVVPWQADESATPIVTKPFPMTMEVEDGAERFWQLGPVVTALYRGGNRRLTALRLVREGEGEDAWAAYQGQSPATGLPPPLGDGFVMGVRSPAFDAGPGYETYNVGPYNDYIVAVEGCFRANEVEGLTLVTRSGRRLQLGRGGCSHWFREDAPPGGYLAGAWSQFLNTSAWDRYINETYLRANYGRLGQLTNADVPWLHQLSFVWAAPAGSPPPSTAVHYAPMLDTLTQPPACPWASIMAGRFYQTSINACHPYLRVCSSNSCCNMNSNVPIMGPAGFPQCQTGLDACRMTCADASGLCGVVAEASAMHFLSVATYRQPQPARALLVAAPADAVADAVATAGPATASLGSYMINRVDLMSYADAVQFCARSSYMGVEWEMVHVQDAFDWAASGWTRRGAHEELSTLGYVWVAAASLLSDAAQPSAAVGSPCMRIAFGLPDGLDSPVLADSGHTLAVGDCALLAAVVCRAVARPLSASATAAATAAAALEASDAAVDAPATSSSSSSSGGLALVNVSSTYPPAAAVLGVASSLADRGLISPASAAAVWAPGPHTLTVNIRRLGNGPYMNRTADKDYCNIGIGPTAGNGSTFSSAAQINSSGGTAPSRGSVVMDLQQPVTAISVSVAVQLTNETDSVAVLSAVRLRLGTRGSWQHMGLLSSGGWETFQLAPGEVVVVVSGCTGGFVERVVFHTNAGRRWTHALLGAAAACSVPFLESAPQPGGYLVGMQGSVGYYIGSLQMVWGMPAGAASGAQVAGAAVAGTAMVTAAVALAVMLSHRRRRRKQELGAGKALASAHEESADGSAMGDGSGNGDGSGEGMPASRRPAPCTAAVTVKDGAAAIGGKPTTADRLSAVFWSSTIGGAHSSAPPSTSSVSIVLHSSALLSVAQSSCPQGSAGPSSSANNTDAAAGGQPAVSAAALLAYAAGPAASPRHAGAGQVAQLAPNYWAGAADAAVAAGAVTPTAAAAAAVAPVRATAAAAAVPALAPHRAAPAALAAMHPSDLESRLSAYIMRLDESLAWAPSRPAAGQATTAAAAGGSRARSGADCNGRPSPPAGGGAGHPEPGHTAARAETVAAVAEEDGDANSAVGHHDIGAAISGMQAALAGCRGAWQGLHVRTVLGRGAYGIVYLGTWRNLRVAIKTLVVHDALAGGQARQRHRAIIEAAISKSLQHPNVVTTYEAEVVPLAVVPEAASMALGDAGAAAAAKPKHPKASVGEVDVYKMLIIQEYCNVGSLAAALDDGVFGSIASHGPAMLCGLALALDIACGMRHIHRRNIIHGDLSAGNVLLSSRAGSEWQEPAVVAAEAAAELVPSGGILGPGGDETQGPTAAEAVTDAHEVAEGDAQLLRPLVGLWRPPVRAKVSDFGLSLPMGENQTHASNRFQLTALVRSCLGLSPATRPTFDQIAGQLSALLVSSHQGRPHQQQRQERTGAGQQEVCARASATPCIGLTPAPAAAEQAA</sequence>
<dbReference type="SUPFAM" id="SSF56112">
    <property type="entry name" value="Protein kinase-like (PK-like)"/>
    <property type="match status" value="1"/>
</dbReference>
<keyword evidence="3" id="KW-0547">Nucleotide-binding</keyword>
<dbReference type="InterPro" id="IPR000719">
    <property type="entry name" value="Prot_kinase_dom"/>
</dbReference>
<dbReference type="Proteomes" id="UP000650467">
    <property type="component" value="Unassembled WGS sequence"/>
</dbReference>
<gene>
    <name evidence="6" type="ORF">HXX76_009725</name>
</gene>
<dbReference type="PANTHER" id="PTHR33589">
    <property type="entry name" value="OS11G0524900 PROTEIN"/>
    <property type="match status" value="1"/>
</dbReference>
<proteinExistence type="predicted"/>
<evidence type="ECO:0000256" key="3">
    <source>
        <dbReference type="PROSITE-ProRule" id="PRU10141"/>
    </source>
</evidence>
<protein>
    <recommendedName>
        <fullName evidence="5">Protein kinase domain-containing protein</fullName>
    </recommendedName>
</protein>
<feature type="binding site" evidence="3">
    <location>
        <position position="1285"/>
    </location>
    <ligand>
        <name>ATP</name>
        <dbReference type="ChEBI" id="CHEBI:30616"/>
    </ligand>
</feature>
<feature type="compositionally biased region" description="Polar residues" evidence="4">
    <location>
        <begin position="1035"/>
        <end position="1050"/>
    </location>
</feature>
<dbReference type="InterPro" id="IPR001229">
    <property type="entry name" value="Jacalin-like_lectin_dom"/>
</dbReference>
<dbReference type="GO" id="GO:0004672">
    <property type="term" value="F:protein kinase activity"/>
    <property type="evidence" value="ECO:0007669"/>
    <property type="project" value="InterPro"/>
</dbReference>
<dbReference type="InterPro" id="IPR008266">
    <property type="entry name" value="Tyr_kinase_AS"/>
</dbReference>
<keyword evidence="3" id="KW-0067">ATP-binding</keyword>
<dbReference type="Gene3D" id="2.100.10.30">
    <property type="entry name" value="Jacalin-like lectin domain"/>
    <property type="match status" value="1"/>
</dbReference>
<dbReference type="Pfam" id="PF01419">
    <property type="entry name" value="Jacalin"/>
    <property type="match status" value="1"/>
</dbReference>
<evidence type="ECO:0000256" key="1">
    <source>
        <dbReference type="ARBA" id="ARBA00022729"/>
    </source>
</evidence>
<keyword evidence="1" id="KW-0732">Signal</keyword>
<dbReference type="PROSITE" id="PS50011">
    <property type="entry name" value="PROTEIN_KINASE_DOM"/>
    <property type="match status" value="1"/>
</dbReference>
<organism evidence="6 7">
    <name type="scientific">Chlamydomonas incerta</name>
    <dbReference type="NCBI Taxonomy" id="51695"/>
    <lineage>
        <taxon>Eukaryota</taxon>
        <taxon>Viridiplantae</taxon>
        <taxon>Chlorophyta</taxon>
        <taxon>core chlorophytes</taxon>
        <taxon>Chlorophyceae</taxon>
        <taxon>CS clade</taxon>
        <taxon>Chlamydomonadales</taxon>
        <taxon>Chlamydomonadaceae</taxon>
        <taxon>Chlamydomonas</taxon>
    </lineage>
</organism>
<evidence type="ECO:0000256" key="4">
    <source>
        <dbReference type="SAM" id="MobiDB-lite"/>
    </source>
</evidence>
<dbReference type="Pfam" id="PF00069">
    <property type="entry name" value="Pkinase"/>
    <property type="match status" value="1"/>
</dbReference>
<feature type="region of interest" description="Disordered" evidence="4">
    <location>
        <begin position="928"/>
        <end position="972"/>
    </location>
</feature>